<comment type="function">
    <text evidence="5">A flexible structure which links the flagellar filament to the drive apparatus in the basal body.</text>
</comment>
<evidence type="ECO:0000256" key="5">
    <source>
        <dbReference type="RuleBase" id="RU362116"/>
    </source>
</evidence>
<name>A0A7V4WUB2_CALAY</name>
<evidence type="ECO:0000259" key="6">
    <source>
        <dbReference type="Pfam" id="PF00460"/>
    </source>
</evidence>
<evidence type="ECO:0000256" key="1">
    <source>
        <dbReference type="ARBA" id="ARBA00004117"/>
    </source>
</evidence>
<dbReference type="PROSITE" id="PS00588">
    <property type="entry name" value="FLAGELLA_BB_ROD"/>
    <property type="match status" value="1"/>
</dbReference>
<feature type="domain" description="Flagellar hook protein FlgE/F/G-like D1" evidence="9">
    <location>
        <begin position="94"/>
        <end position="167"/>
    </location>
</feature>
<dbReference type="EMBL" id="DRQG01000052">
    <property type="protein sequence ID" value="HGY55129.1"/>
    <property type="molecule type" value="Genomic_DNA"/>
</dbReference>
<evidence type="ECO:0000259" key="7">
    <source>
        <dbReference type="Pfam" id="PF06429"/>
    </source>
</evidence>
<organism evidence="10">
    <name type="scientific">Caldithrix abyssi</name>
    <dbReference type="NCBI Taxonomy" id="187145"/>
    <lineage>
        <taxon>Bacteria</taxon>
        <taxon>Pseudomonadati</taxon>
        <taxon>Calditrichota</taxon>
        <taxon>Calditrichia</taxon>
        <taxon>Calditrichales</taxon>
        <taxon>Calditrichaceae</taxon>
        <taxon>Caldithrix</taxon>
    </lineage>
</organism>
<dbReference type="InterPro" id="IPR010930">
    <property type="entry name" value="Flg_bb/hook_C_dom"/>
</dbReference>
<keyword evidence="4 5" id="KW-0975">Bacterial flagellum</keyword>
<evidence type="ECO:0000256" key="3">
    <source>
        <dbReference type="ARBA" id="ARBA00019015"/>
    </source>
</evidence>
<dbReference type="InterPro" id="IPR001444">
    <property type="entry name" value="Flag_bb_rod_N"/>
</dbReference>
<dbReference type="InterPro" id="IPR019776">
    <property type="entry name" value="Flagellar_basal_body_rod_CS"/>
</dbReference>
<dbReference type="Pfam" id="PF22692">
    <property type="entry name" value="LlgE_F_G_D1"/>
    <property type="match status" value="1"/>
</dbReference>
<dbReference type="Pfam" id="PF07559">
    <property type="entry name" value="FlgE_D2"/>
    <property type="match status" value="1"/>
</dbReference>
<keyword evidence="10" id="KW-0966">Cell projection</keyword>
<dbReference type="InterPro" id="IPR020013">
    <property type="entry name" value="Flagellar_FlgE/F/G"/>
</dbReference>
<comment type="similarity">
    <text evidence="2 5">Belongs to the flagella basal body rod proteins family.</text>
</comment>
<feature type="domain" description="Flagellar basal body rod protein N-terminal" evidence="6">
    <location>
        <begin position="5"/>
        <end position="35"/>
    </location>
</feature>
<accession>A0A7V4WUB2</accession>
<comment type="subcellular location">
    <subcellularLocation>
        <location evidence="1 5">Bacterial flagellum basal body</location>
    </subcellularLocation>
</comment>
<dbReference type="InterPro" id="IPR053967">
    <property type="entry name" value="LlgE_F_G-like_D1"/>
</dbReference>
<proteinExistence type="inferred from homology"/>
<dbReference type="PANTHER" id="PTHR30435:SF1">
    <property type="entry name" value="FLAGELLAR HOOK PROTEIN FLGE"/>
    <property type="match status" value="1"/>
</dbReference>
<dbReference type="GO" id="GO:0071978">
    <property type="term" value="P:bacterial-type flagellum-dependent swarming motility"/>
    <property type="evidence" value="ECO:0007669"/>
    <property type="project" value="TreeGrafter"/>
</dbReference>
<evidence type="ECO:0000313" key="10">
    <source>
        <dbReference type="EMBL" id="HGY55129.1"/>
    </source>
</evidence>
<dbReference type="InterPro" id="IPR037058">
    <property type="entry name" value="Falgellar_hook_FlgE_sf"/>
</dbReference>
<feature type="domain" description="Flagellar basal-body/hook protein C-terminal" evidence="7">
    <location>
        <begin position="617"/>
        <end position="661"/>
    </location>
</feature>
<protein>
    <recommendedName>
        <fullName evidence="3 5">Flagellar hook protein FlgE</fullName>
    </recommendedName>
</protein>
<dbReference type="SUPFAM" id="SSF117143">
    <property type="entry name" value="Flagellar hook protein flgE"/>
    <property type="match status" value="2"/>
</dbReference>
<dbReference type="GO" id="GO:0005829">
    <property type="term" value="C:cytosol"/>
    <property type="evidence" value="ECO:0007669"/>
    <property type="project" value="TreeGrafter"/>
</dbReference>
<dbReference type="InterPro" id="IPR037925">
    <property type="entry name" value="FlgE/F/G-like"/>
</dbReference>
<dbReference type="Pfam" id="PF06429">
    <property type="entry name" value="Flg_bbr_C"/>
    <property type="match status" value="1"/>
</dbReference>
<comment type="caution">
    <text evidence="10">The sequence shown here is derived from an EMBL/GenBank/DDBJ whole genome shotgun (WGS) entry which is preliminary data.</text>
</comment>
<dbReference type="NCBIfam" id="TIGR03506">
    <property type="entry name" value="FlgEFG_subfam"/>
    <property type="match status" value="2"/>
</dbReference>
<feature type="domain" description="Flagellar hook protein FlgE D2" evidence="8">
    <location>
        <begin position="421"/>
        <end position="542"/>
    </location>
</feature>
<keyword evidence="10" id="KW-0969">Cilium</keyword>
<evidence type="ECO:0000256" key="2">
    <source>
        <dbReference type="ARBA" id="ARBA00009677"/>
    </source>
</evidence>
<dbReference type="Gene3D" id="2.60.98.20">
    <property type="entry name" value="Flagellar hook protein FlgE"/>
    <property type="match status" value="1"/>
</dbReference>
<reference evidence="10" key="1">
    <citation type="journal article" date="2020" name="mSystems">
        <title>Genome- and Community-Level Interaction Insights into Carbon Utilization and Element Cycling Functions of Hydrothermarchaeota in Hydrothermal Sediment.</title>
        <authorList>
            <person name="Zhou Z."/>
            <person name="Liu Y."/>
            <person name="Xu W."/>
            <person name="Pan J."/>
            <person name="Luo Z.H."/>
            <person name="Li M."/>
        </authorList>
    </citation>
    <scope>NUCLEOTIDE SEQUENCE [LARGE SCALE GENOMIC DNA]</scope>
    <source>
        <strain evidence="10">HyVt-577</strain>
    </source>
</reference>
<evidence type="ECO:0000259" key="9">
    <source>
        <dbReference type="Pfam" id="PF22692"/>
    </source>
</evidence>
<sequence>MLKSLYAGVSGLTNHQMKLDVLGNNIANINTVGYKGARIHFSEALNQTITNATPSFGTGYINPVQVGLGMKTSSIENVFSQGSLENTGIITDLAIEGDGFFVLQGGDNRLFTRAGQFYFNSNGKLVNQRGLGVQGWILNEANQTAGLNEGNMSDIVIDSNMVSEAVQTSNVYLTGNLNAGLQTTYEVWESPSENAVKASVTGSVIAGATTITAGTNDQIKIELKNDASTTINEELTLTAGTYADTDALVAEINTQIAANSNLDGRVEAVNSGGSIQFRQVGGTSTTQLTVYDGTNSALTDLGFTNGDSGSASIAASTADLNSLIIIEKTADALVAGDTIEISGTNPDGSLINATFTYGAANDGTTLDDLINVIESNFTGVSVSYSDGKIVLKDDVAGDSKTTINLSNGSNNTGTINFPSFANTTPGETGRATSSVIVYDSLGTGHNMVIEFTKTTTDNLWTWQVTPPGDEKILSGGTGTVRFDENGALISFNYDGGVNELTMDPGNGSDLVQFALHAEASDEFRGLSQFDSVSTVNVRDQDGRAMGTLLGITVARDGVIAGSFSNGEIELLAKVAMAKFANNAGLNDLGDGLYQTSIASGNEKIIELQDDVGSSIVSGALEMSNVDLSQEFTNMITTQRGFQANAKVISTADQLLDELIRLKR</sequence>
<dbReference type="GO" id="GO:0009424">
    <property type="term" value="C:bacterial-type flagellum hook"/>
    <property type="evidence" value="ECO:0007669"/>
    <property type="project" value="TreeGrafter"/>
</dbReference>
<dbReference type="InterPro" id="IPR011491">
    <property type="entry name" value="FlgE_D2"/>
</dbReference>
<keyword evidence="10" id="KW-0282">Flagellum</keyword>
<dbReference type="AlphaFoldDB" id="A0A7V4WUB2"/>
<dbReference type="Pfam" id="PF00460">
    <property type="entry name" value="Flg_bb_rod"/>
    <property type="match status" value="1"/>
</dbReference>
<dbReference type="PANTHER" id="PTHR30435">
    <property type="entry name" value="FLAGELLAR PROTEIN"/>
    <property type="match status" value="1"/>
</dbReference>
<gene>
    <name evidence="10" type="ORF">ENK44_05485</name>
</gene>
<dbReference type="GO" id="GO:0009425">
    <property type="term" value="C:bacterial-type flagellum basal body"/>
    <property type="evidence" value="ECO:0007669"/>
    <property type="project" value="UniProtKB-SubCell"/>
</dbReference>
<dbReference type="Proteomes" id="UP000885779">
    <property type="component" value="Unassembled WGS sequence"/>
</dbReference>
<evidence type="ECO:0000256" key="4">
    <source>
        <dbReference type="ARBA" id="ARBA00023143"/>
    </source>
</evidence>
<evidence type="ECO:0000259" key="8">
    <source>
        <dbReference type="Pfam" id="PF07559"/>
    </source>
</evidence>